<dbReference type="InterPro" id="IPR001434">
    <property type="entry name" value="OmcB-like_DUF11"/>
</dbReference>
<organism evidence="3 4">
    <name type="scientific">Salinirubrum litoreum</name>
    <dbReference type="NCBI Taxonomy" id="1126234"/>
    <lineage>
        <taxon>Archaea</taxon>
        <taxon>Methanobacteriati</taxon>
        <taxon>Methanobacteriota</taxon>
        <taxon>Stenosarchaea group</taxon>
        <taxon>Halobacteria</taxon>
        <taxon>Halobacteriales</taxon>
        <taxon>Haloferacaceae</taxon>
        <taxon>Salinirubrum</taxon>
    </lineage>
</organism>
<dbReference type="InterPro" id="IPR002881">
    <property type="entry name" value="DUF58"/>
</dbReference>
<protein>
    <submittedName>
        <fullName evidence="3">DUF58 domain-containing protein</fullName>
    </submittedName>
</protein>
<keyword evidence="4" id="KW-1185">Reference proteome</keyword>
<feature type="domain" description="DUF11" evidence="1">
    <location>
        <begin position="56"/>
        <end position="118"/>
    </location>
</feature>
<dbReference type="NCBIfam" id="TIGR01451">
    <property type="entry name" value="B_ant_repeat"/>
    <property type="match status" value="1"/>
</dbReference>
<evidence type="ECO:0000259" key="1">
    <source>
        <dbReference type="Pfam" id="PF01345"/>
    </source>
</evidence>
<dbReference type="PANTHER" id="PTHR33608:SF6">
    <property type="entry name" value="BLL2464 PROTEIN"/>
    <property type="match status" value="1"/>
</dbReference>
<evidence type="ECO:0000313" key="4">
    <source>
        <dbReference type="Proteomes" id="UP001596201"/>
    </source>
</evidence>
<dbReference type="Pfam" id="PF01345">
    <property type="entry name" value="DUF11"/>
    <property type="match status" value="1"/>
</dbReference>
<dbReference type="PANTHER" id="PTHR33608">
    <property type="entry name" value="BLL2464 PROTEIN"/>
    <property type="match status" value="1"/>
</dbReference>
<dbReference type="AlphaFoldDB" id="A0ABD5R930"/>
<dbReference type="RefSeq" id="WP_303645223.1">
    <property type="nucleotide sequence ID" value="NZ_JAJCVJ010000001.1"/>
</dbReference>
<dbReference type="InterPro" id="IPR013783">
    <property type="entry name" value="Ig-like_fold"/>
</dbReference>
<proteinExistence type="predicted"/>
<gene>
    <name evidence="3" type="ORF">ACFPJ5_06310</name>
</gene>
<feature type="domain" description="DUF58" evidence="2">
    <location>
        <begin position="199"/>
        <end position="315"/>
    </location>
</feature>
<reference evidence="3 4" key="1">
    <citation type="journal article" date="2019" name="Int. J. Syst. Evol. Microbiol.">
        <title>The Global Catalogue of Microorganisms (GCM) 10K type strain sequencing project: providing services to taxonomists for standard genome sequencing and annotation.</title>
        <authorList>
            <consortium name="The Broad Institute Genomics Platform"/>
            <consortium name="The Broad Institute Genome Sequencing Center for Infectious Disease"/>
            <person name="Wu L."/>
            <person name="Ma J."/>
        </authorList>
    </citation>
    <scope>NUCLEOTIDE SEQUENCE [LARGE SCALE GENOMIC DNA]</scope>
    <source>
        <strain evidence="3 4">CGMCC 1.12237</strain>
    </source>
</reference>
<dbReference type="InterPro" id="IPR047589">
    <property type="entry name" value="DUF11_rpt"/>
</dbReference>
<evidence type="ECO:0000259" key="2">
    <source>
        <dbReference type="Pfam" id="PF01882"/>
    </source>
</evidence>
<evidence type="ECO:0000313" key="3">
    <source>
        <dbReference type="EMBL" id="MFC5366546.1"/>
    </source>
</evidence>
<name>A0ABD5R930_9EURY</name>
<comment type="caution">
    <text evidence="3">The sequence shown here is derived from an EMBL/GenBank/DDBJ whole genome shotgun (WGS) entry which is preliminary data.</text>
</comment>
<sequence length="422" mass="45541">MDRTVPTNRWIGAAGLALLAGGVAILARQPGLLLAGVLGVACAAYARSASQPSVSLELDRELSDTTPTPGDDVRVTLTVRNVGDSPVADLRVVDGVPKALSVSGGSARHGTALRPGKQATFGYTVDATRGEHSWEPTQVIARDPSGALERETTLETETTMRCTPRLEATTDLPLRGLTTQYTGRVATDVAGTGVEFYSTRHYRPGDPLRRIDWNRWARTGELSTLEFREERAATVVLLIDARSEAYRQAGEDAPNAVERSVDAAGRAFVALEGGGDRVGVAAFGPEDLWLAPGSGSDHRVKARQLLATHPALSPTPSGEDFFPSIRLRRLRRLLPSDAQLLFFTPLCDDYVASVARRLDAYGHLVTVVSPDPTTADTPGHRLARVQRRNRISRLRASGLRVVDWGEESLAAEITRARGRWSA</sequence>
<dbReference type="EMBL" id="JBHSKX010000001">
    <property type="protein sequence ID" value="MFC5366546.1"/>
    <property type="molecule type" value="Genomic_DNA"/>
</dbReference>
<dbReference type="Pfam" id="PF01882">
    <property type="entry name" value="DUF58"/>
    <property type="match status" value="1"/>
</dbReference>
<accession>A0ABD5R930</accession>
<dbReference type="Proteomes" id="UP001596201">
    <property type="component" value="Unassembled WGS sequence"/>
</dbReference>
<dbReference type="Gene3D" id="2.60.40.10">
    <property type="entry name" value="Immunoglobulins"/>
    <property type="match status" value="1"/>
</dbReference>